<dbReference type="PANTHER" id="PTHR31310">
    <property type="match status" value="1"/>
</dbReference>
<evidence type="ECO:0000256" key="2">
    <source>
        <dbReference type="ARBA" id="ARBA00022692"/>
    </source>
</evidence>
<keyword evidence="2 6" id="KW-0812">Transmembrane</keyword>
<feature type="transmembrane region" description="Helical" evidence="6">
    <location>
        <begin position="36"/>
        <end position="57"/>
    </location>
</feature>
<dbReference type="Pfam" id="PF14378">
    <property type="entry name" value="PAP2_3"/>
    <property type="match status" value="1"/>
</dbReference>
<keyword evidence="9" id="KW-1185">Reference proteome</keyword>
<feature type="region of interest" description="Disordered" evidence="5">
    <location>
        <begin position="344"/>
        <end position="394"/>
    </location>
</feature>
<dbReference type="CDD" id="cd03386">
    <property type="entry name" value="PAP2_Aur1_like"/>
    <property type="match status" value="1"/>
</dbReference>
<dbReference type="RefSeq" id="WP_071064003.1">
    <property type="nucleotide sequence ID" value="NZ_MAXA01000214.1"/>
</dbReference>
<dbReference type="AlphaFoldDB" id="A0A1S1Q3H4"/>
<evidence type="ECO:0000256" key="4">
    <source>
        <dbReference type="ARBA" id="ARBA00023136"/>
    </source>
</evidence>
<feature type="transmembrane region" description="Helical" evidence="6">
    <location>
        <begin position="140"/>
        <end position="158"/>
    </location>
</feature>
<dbReference type="Proteomes" id="UP000179769">
    <property type="component" value="Unassembled WGS sequence"/>
</dbReference>
<protein>
    <recommendedName>
        <fullName evidence="7">Inositolphosphotransferase Aur1/Ipt1 domain-containing protein</fullName>
    </recommendedName>
</protein>
<evidence type="ECO:0000256" key="3">
    <source>
        <dbReference type="ARBA" id="ARBA00022989"/>
    </source>
</evidence>
<keyword evidence="4 6" id="KW-0472">Membrane</keyword>
<dbReference type="GO" id="GO:0016020">
    <property type="term" value="C:membrane"/>
    <property type="evidence" value="ECO:0007669"/>
    <property type="project" value="UniProtKB-SubCell"/>
</dbReference>
<evidence type="ECO:0000256" key="5">
    <source>
        <dbReference type="SAM" id="MobiDB-lite"/>
    </source>
</evidence>
<keyword evidence="3 6" id="KW-1133">Transmembrane helix</keyword>
<dbReference type="OrthoDB" id="5241565at2"/>
<proteinExistence type="predicted"/>
<accession>A0A1S1Q3H4</accession>
<comment type="caution">
    <text evidence="8">The sequence shown here is derived from an EMBL/GenBank/DDBJ whole genome shotgun (WGS) entry which is preliminary data.</text>
</comment>
<evidence type="ECO:0000313" key="8">
    <source>
        <dbReference type="EMBL" id="OHV28107.1"/>
    </source>
</evidence>
<name>A0A1S1Q3H4_9ACTN</name>
<evidence type="ECO:0000313" key="9">
    <source>
        <dbReference type="Proteomes" id="UP000179769"/>
    </source>
</evidence>
<feature type="transmembrane region" description="Helical" evidence="6">
    <location>
        <begin position="194"/>
        <end position="213"/>
    </location>
</feature>
<organism evidence="8 9">
    <name type="scientific">Parafrankia soli</name>
    <dbReference type="NCBI Taxonomy" id="2599596"/>
    <lineage>
        <taxon>Bacteria</taxon>
        <taxon>Bacillati</taxon>
        <taxon>Actinomycetota</taxon>
        <taxon>Actinomycetes</taxon>
        <taxon>Frankiales</taxon>
        <taxon>Frankiaceae</taxon>
        <taxon>Parafrankia</taxon>
    </lineage>
</organism>
<gene>
    <name evidence="8" type="ORF">BBK14_18440</name>
</gene>
<dbReference type="InterPro" id="IPR052185">
    <property type="entry name" value="IPC_Synthase-Related"/>
</dbReference>
<feature type="domain" description="Inositolphosphotransferase Aur1/Ipt1" evidence="7">
    <location>
        <begin position="77"/>
        <end position="257"/>
    </location>
</feature>
<feature type="compositionally biased region" description="Low complexity" evidence="5">
    <location>
        <begin position="378"/>
        <end position="388"/>
    </location>
</feature>
<evidence type="ECO:0000256" key="6">
    <source>
        <dbReference type="SAM" id="Phobius"/>
    </source>
</evidence>
<evidence type="ECO:0000256" key="1">
    <source>
        <dbReference type="ARBA" id="ARBA00004141"/>
    </source>
</evidence>
<dbReference type="EMBL" id="MAXA01000214">
    <property type="protein sequence ID" value="OHV28107.1"/>
    <property type="molecule type" value="Genomic_DNA"/>
</dbReference>
<reference evidence="9" key="1">
    <citation type="submission" date="2016-07" db="EMBL/GenBank/DDBJ databases">
        <title>Frankia sp. NRRL B-16219 Genome sequencing.</title>
        <authorList>
            <person name="Ghodhbane-Gtari F."/>
            <person name="Swanson E."/>
            <person name="Gueddou A."/>
            <person name="Louati M."/>
            <person name="Nouioui I."/>
            <person name="Hezbri K."/>
            <person name="Abebe-Akele F."/>
            <person name="Simpson S."/>
            <person name="Morris K."/>
            <person name="Thomas K."/>
            <person name="Gtari M."/>
            <person name="Tisa L.S."/>
        </authorList>
    </citation>
    <scope>NUCLEOTIDE SEQUENCE [LARGE SCALE GENOMIC DNA]</scope>
    <source>
        <strain evidence="9">NRRL B-16219</strain>
    </source>
</reference>
<evidence type="ECO:0000259" key="7">
    <source>
        <dbReference type="Pfam" id="PF14378"/>
    </source>
</evidence>
<feature type="region of interest" description="Disordered" evidence="5">
    <location>
        <begin position="1"/>
        <end position="26"/>
    </location>
</feature>
<dbReference type="InterPro" id="IPR026841">
    <property type="entry name" value="Aur1/Ipt1"/>
</dbReference>
<sequence length="394" mass="41575">MVSIPFPSHGRAGSATGSVTVGSGSAGWRATRTGRVAATTLFFAGQVLLLAALYMIYRMGRQMAVGREPEALANARDVWSLERLLDLPNESAVQQLALHSTELLELANRFYVGVHFPASITFLLWVMIRHRDYWPRVRTVILVSTGAALMIHILYPLAPPRFLPQELPHVTLVDTGAVFGPSPYTAGDAVANQYAAMPSLHVGWSILVAWGVVRILRSRARWLIIAHPVITTVVVVITANHYWLDGVIGGSLVATAVQLTRLEAHARMRLWTIAAGQRLWGRAGEATASLAGSPSGALGGVGVGAGVGNTTDTDPRTGTDHGTGMDHPVGVPSSVVLTAVLPAARGGPPRADLPAQRPFPPGPLPSGGTEPEDRPHTAARADVAAVESADGESG</sequence>
<dbReference type="PANTHER" id="PTHR31310:SF7">
    <property type="entry name" value="PA-PHOSPHATASE RELATED-FAMILY PROTEIN DDB_G0268928"/>
    <property type="match status" value="1"/>
</dbReference>
<feature type="compositionally biased region" description="Low complexity" evidence="5">
    <location>
        <begin position="12"/>
        <end position="26"/>
    </location>
</feature>
<feature type="transmembrane region" description="Helical" evidence="6">
    <location>
        <begin position="220"/>
        <end position="237"/>
    </location>
</feature>
<comment type="subcellular location">
    <subcellularLocation>
        <location evidence="1">Membrane</location>
        <topology evidence="1">Multi-pass membrane protein</topology>
    </subcellularLocation>
</comment>